<dbReference type="InterPro" id="IPR058624">
    <property type="entry name" value="MdtA-like_HH"/>
</dbReference>
<dbReference type="SUPFAM" id="SSF111369">
    <property type="entry name" value="HlyD-like secretion proteins"/>
    <property type="match status" value="1"/>
</dbReference>
<dbReference type="Gene3D" id="2.40.50.100">
    <property type="match status" value="1"/>
</dbReference>
<dbReference type="InterPro" id="IPR006143">
    <property type="entry name" value="RND_pump_MFP"/>
</dbReference>
<keyword evidence="10" id="KW-1185">Reference proteome</keyword>
<keyword evidence="3 4" id="KW-0175">Coiled coil</keyword>
<dbReference type="Gene3D" id="1.10.287.470">
    <property type="entry name" value="Helix hairpin bin"/>
    <property type="match status" value="1"/>
</dbReference>
<dbReference type="GO" id="GO:0005886">
    <property type="term" value="C:plasma membrane"/>
    <property type="evidence" value="ECO:0007669"/>
    <property type="project" value="UniProtKB-SubCell"/>
</dbReference>
<dbReference type="AlphaFoldDB" id="A0A1H1PYM2"/>
<dbReference type="Gene3D" id="2.40.30.170">
    <property type="match status" value="1"/>
</dbReference>
<comment type="similarity">
    <text evidence="2">Belongs to the membrane fusion protein (MFP) (TC 8.A.1) family.</text>
</comment>
<dbReference type="NCBIfam" id="TIGR01730">
    <property type="entry name" value="RND_mfp"/>
    <property type="match status" value="1"/>
</dbReference>
<comment type="subcellular location">
    <subcellularLocation>
        <location evidence="1">Cell inner membrane</location>
        <topology evidence="1">Lipid-anchor</topology>
    </subcellularLocation>
</comment>
<accession>A0A1H1PYM2</accession>
<feature type="domain" description="Multidrug resistance protein MdtA-like alpha-helical hairpin" evidence="5">
    <location>
        <begin position="112"/>
        <end position="182"/>
    </location>
</feature>
<dbReference type="InterPro" id="IPR058627">
    <property type="entry name" value="MdtA-like_C"/>
</dbReference>
<reference evidence="10" key="1">
    <citation type="submission" date="2016-10" db="EMBL/GenBank/DDBJ databases">
        <authorList>
            <person name="Varghese N."/>
            <person name="Submissions S."/>
        </authorList>
    </citation>
    <scope>NUCLEOTIDE SEQUENCE [LARGE SCALE GENOMIC DNA]</scope>
    <source>
        <strain evidence="10">NRRL B-51270</strain>
    </source>
</reference>
<evidence type="ECO:0000256" key="2">
    <source>
        <dbReference type="ARBA" id="ARBA00009477"/>
    </source>
</evidence>
<evidence type="ECO:0000313" key="9">
    <source>
        <dbReference type="EMBL" id="SDS16270.1"/>
    </source>
</evidence>
<proteinExistence type="inferred from homology"/>
<organism evidence="9 10">
    <name type="scientific">Halopseudomonas xinjiangensis</name>
    <dbReference type="NCBI Taxonomy" id="487184"/>
    <lineage>
        <taxon>Bacteria</taxon>
        <taxon>Pseudomonadati</taxon>
        <taxon>Pseudomonadota</taxon>
        <taxon>Gammaproteobacteria</taxon>
        <taxon>Pseudomonadales</taxon>
        <taxon>Pseudomonadaceae</taxon>
        <taxon>Halopseudomonas</taxon>
    </lineage>
</organism>
<gene>
    <name evidence="9" type="ORF">SAMN05216421_1017</name>
</gene>
<dbReference type="Pfam" id="PF25944">
    <property type="entry name" value="Beta-barrel_RND"/>
    <property type="match status" value="1"/>
</dbReference>
<evidence type="ECO:0000256" key="1">
    <source>
        <dbReference type="ARBA" id="ARBA00004519"/>
    </source>
</evidence>
<dbReference type="PROSITE" id="PS51257">
    <property type="entry name" value="PROKAR_LIPOPROTEIN"/>
    <property type="match status" value="1"/>
</dbReference>
<dbReference type="Pfam" id="PF25917">
    <property type="entry name" value="BSH_RND"/>
    <property type="match status" value="1"/>
</dbReference>
<dbReference type="OrthoDB" id="9800613at2"/>
<dbReference type="Gene3D" id="2.40.420.20">
    <property type="match status" value="1"/>
</dbReference>
<feature type="domain" description="Multidrug resistance protein MdtA-like beta-barrel" evidence="7">
    <location>
        <begin position="217"/>
        <end position="300"/>
    </location>
</feature>
<dbReference type="Proteomes" id="UP000243207">
    <property type="component" value="Chromosome I"/>
</dbReference>
<dbReference type="InterPro" id="IPR058626">
    <property type="entry name" value="MdtA-like_b-barrel"/>
</dbReference>
<evidence type="ECO:0000259" key="8">
    <source>
        <dbReference type="Pfam" id="PF25967"/>
    </source>
</evidence>
<dbReference type="RefSeq" id="WP_157718129.1">
    <property type="nucleotide sequence ID" value="NZ_LT629736.1"/>
</dbReference>
<evidence type="ECO:0000256" key="4">
    <source>
        <dbReference type="SAM" id="Coils"/>
    </source>
</evidence>
<name>A0A1H1PYM2_9GAMM</name>
<dbReference type="PANTHER" id="PTHR30158">
    <property type="entry name" value="ACRA/E-RELATED COMPONENT OF DRUG EFFLUX TRANSPORTER"/>
    <property type="match status" value="1"/>
</dbReference>
<evidence type="ECO:0000256" key="3">
    <source>
        <dbReference type="ARBA" id="ARBA00023054"/>
    </source>
</evidence>
<dbReference type="PANTHER" id="PTHR30158:SF24">
    <property type="entry name" value="HLYD FAMILY SECRETION PROTEIN"/>
    <property type="match status" value="1"/>
</dbReference>
<dbReference type="STRING" id="487184.SAMN05216421_1017"/>
<evidence type="ECO:0000259" key="5">
    <source>
        <dbReference type="Pfam" id="PF25876"/>
    </source>
</evidence>
<feature type="domain" description="Multidrug resistance protein MdtA-like C-terminal permuted SH3" evidence="8">
    <location>
        <begin position="308"/>
        <end position="364"/>
    </location>
</feature>
<dbReference type="EMBL" id="LT629736">
    <property type="protein sequence ID" value="SDS16270.1"/>
    <property type="molecule type" value="Genomic_DNA"/>
</dbReference>
<feature type="domain" description="Multidrug resistance protein MdtA-like barrel-sandwich hybrid" evidence="6">
    <location>
        <begin position="73"/>
        <end position="213"/>
    </location>
</feature>
<evidence type="ECO:0000259" key="7">
    <source>
        <dbReference type="Pfam" id="PF25944"/>
    </source>
</evidence>
<dbReference type="GO" id="GO:0046677">
    <property type="term" value="P:response to antibiotic"/>
    <property type="evidence" value="ECO:0007669"/>
    <property type="project" value="TreeGrafter"/>
</dbReference>
<dbReference type="InterPro" id="IPR058625">
    <property type="entry name" value="MdtA-like_BSH"/>
</dbReference>
<feature type="coiled-coil region" evidence="4">
    <location>
        <begin position="113"/>
        <end position="178"/>
    </location>
</feature>
<evidence type="ECO:0000259" key="6">
    <source>
        <dbReference type="Pfam" id="PF25917"/>
    </source>
</evidence>
<dbReference type="FunFam" id="2.40.420.20:FF:000001">
    <property type="entry name" value="Efflux RND transporter periplasmic adaptor subunit"/>
    <property type="match status" value="1"/>
</dbReference>
<protein>
    <submittedName>
        <fullName evidence="9">Membrane fusion protein, multidrug efflux system</fullName>
    </submittedName>
</protein>
<dbReference type="Pfam" id="PF25876">
    <property type="entry name" value="HH_MFP_RND"/>
    <property type="match status" value="1"/>
</dbReference>
<dbReference type="GO" id="GO:0015562">
    <property type="term" value="F:efflux transmembrane transporter activity"/>
    <property type="evidence" value="ECO:0007669"/>
    <property type="project" value="InterPro"/>
</dbReference>
<sequence length="388" mass="42089">MNLRAIIPALPLRSASRLLGVTTVAVLLGACGGEEQPAQGQNRPAPVVTTQEVQRSDAQMIQEYPARIRGARETEVRARISGVLLERAYQEGAHVEEGDLLFRIDPTPMRIQLKQAEAALANARAEQRQAERDWKRAEQLFERGALSASERDRIRSQLDFAEAGMAQAQAQHDEARLNLSYTEVLAPITGATSLEVLPEGSLLGVGSLLTTVVQQDPVHIIFALPERDAAIQRAARVDDTSLDSHVDILLPDGSVYQRQASVDFTANSIDSATGTITVRAVVDNPDQQLIPGQFVRARVLLRRFEDQILVPTEAVGADARGPNVWVIDSESKAELRPVRTGTVIGDRQVIEEGLQPGDRVVINGQVGLQPGMPVRIAGDEPANAAGRE</sequence>
<dbReference type="Pfam" id="PF25967">
    <property type="entry name" value="RND-MFP_C"/>
    <property type="match status" value="1"/>
</dbReference>
<evidence type="ECO:0000313" key="10">
    <source>
        <dbReference type="Proteomes" id="UP000243207"/>
    </source>
</evidence>